<dbReference type="RefSeq" id="WP_149838342.1">
    <property type="nucleotide sequence ID" value="NZ_VUOC01000002.1"/>
</dbReference>
<protein>
    <recommendedName>
        <fullName evidence="4">Isoaspartyl peptidase</fullName>
    </recommendedName>
</protein>
<gene>
    <name evidence="9" type="ORF">F0L74_13305</name>
</gene>
<evidence type="ECO:0000256" key="8">
    <source>
        <dbReference type="SAM" id="SignalP"/>
    </source>
</evidence>
<proteinExistence type="predicted"/>
<dbReference type="InterPro" id="IPR000246">
    <property type="entry name" value="Peptidase_T2"/>
</dbReference>
<dbReference type="PANTHER" id="PTHR10188:SF6">
    <property type="entry name" value="N(4)-(BETA-N-ACETYLGLUCOSAMINYL)-L-ASPARAGINASE"/>
    <property type="match status" value="1"/>
</dbReference>
<evidence type="ECO:0000256" key="3">
    <source>
        <dbReference type="ARBA" id="ARBA00022813"/>
    </source>
</evidence>
<evidence type="ECO:0000256" key="6">
    <source>
        <dbReference type="PIRSR" id="PIRSR600246-2"/>
    </source>
</evidence>
<feature type="signal peptide" evidence="8">
    <location>
        <begin position="1"/>
        <end position="20"/>
    </location>
</feature>
<dbReference type="GO" id="GO:0006508">
    <property type="term" value="P:proteolysis"/>
    <property type="evidence" value="ECO:0007669"/>
    <property type="project" value="UniProtKB-KW"/>
</dbReference>
<reference evidence="9 10" key="2">
    <citation type="submission" date="2019-09" db="EMBL/GenBank/DDBJ databases">
        <authorList>
            <person name="Jin C."/>
        </authorList>
    </citation>
    <scope>NUCLEOTIDE SEQUENCE [LARGE SCALE GENOMIC DNA]</scope>
    <source>
        <strain evidence="9 10">BN140078</strain>
    </source>
</reference>
<organism evidence="9 10">
    <name type="scientific">Chitinophaga agrisoli</name>
    <dbReference type="NCBI Taxonomy" id="2607653"/>
    <lineage>
        <taxon>Bacteria</taxon>
        <taxon>Pseudomonadati</taxon>
        <taxon>Bacteroidota</taxon>
        <taxon>Chitinophagia</taxon>
        <taxon>Chitinophagales</taxon>
        <taxon>Chitinophagaceae</taxon>
        <taxon>Chitinophaga</taxon>
    </lineage>
</organism>
<dbReference type="InterPro" id="IPR029055">
    <property type="entry name" value="Ntn_hydrolases_N"/>
</dbReference>
<evidence type="ECO:0000256" key="2">
    <source>
        <dbReference type="ARBA" id="ARBA00022801"/>
    </source>
</evidence>
<dbReference type="PANTHER" id="PTHR10188">
    <property type="entry name" value="L-ASPARAGINASE"/>
    <property type="match status" value="1"/>
</dbReference>
<evidence type="ECO:0000256" key="5">
    <source>
        <dbReference type="PIRSR" id="PIRSR600246-1"/>
    </source>
</evidence>
<dbReference type="AlphaFoldDB" id="A0A5B2VZB4"/>
<sequence length="349" mass="36587">MLATFLVTTLLMMTGPGTNAIPNDTVTAAPKYVMVIHGGAGTILKANMTPEKEAAYKAGLEQALKAGYAVIQRGGASLDAVEAAIKVMEDNPLFNAGKGAVFTNEGKNEMDAAIMNGKTLAAGSVAGVTVIKNPITAARAVMEKSQHVMLAGRGAEQFAKEAGLEIVDPSYFYTEDRWKGLLRVKAADSAKTQLDHDDHKTSLLGIENKDSKFGTVGAVALDKQGNLAAATSTGGMTNKKFGRIGDAPIIGAGTYANNATCAISCTGWGEFFIRLCVAKTVSDLMEYKGLTVQQATHELIMQKVPALGGDGGLIAIDKNGNIAMPFNTAGMYRGSVTADGKIEVKIYKE</sequence>
<keyword evidence="10" id="KW-1185">Reference proteome</keyword>
<evidence type="ECO:0000256" key="4">
    <source>
        <dbReference type="ARBA" id="ARBA00069124"/>
    </source>
</evidence>
<evidence type="ECO:0000256" key="1">
    <source>
        <dbReference type="ARBA" id="ARBA00022670"/>
    </source>
</evidence>
<evidence type="ECO:0000256" key="7">
    <source>
        <dbReference type="PIRSR" id="PIRSR600246-3"/>
    </source>
</evidence>
<feature type="binding site" evidence="6">
    <location>
        <begin position="266"/>
        <end position="269"/>
    </location>
    <ligand>
        <name>substrate</name>
    </ligand>
</feature>
<dbReference type="Pfam" id="PF01112">
    <property type="entry name" value="Asparaginase_2"/>
    <property type="match status" value="1"/>
</dbReference>
<comment type="caution">
    <text evidence="9">The sequence shown here is derived from an EMBL/GenBank/DDBJ whole genome shotgun (WGS) entry which is preliminary data.</text>
</comment>
<evidence type="ECO:0000313" key="9">
    <source>
        <dbReference type="EMBL" id="KAA2243467.1"/>
    </source>
</evidence>
<dbReference type="GO" id="GO:0008233">
    <property type="term" value="F:peptidase activity"/>
    <property type="evidence" value="ECO:0007669"/>
    <property type="project" value="UniProtKB-KW"/>
</dbReference>
<accession>A0A5B2VZB4</accession>
<dbReference type="GO" id="GO:0016811">
    <property type="term" value="F:hydrolase activity, acting on carbon-nitrogen (but not peptide) bonds, in linear amides"/>
    <property type="evidence" value="ECO:0007669"/>
    <property type="project" value="UniProtKB-ARBA"/>
</dbReference>
<dbReference type="Proteomes" id="UP000324611">
    <property type="component" value="Unassembled WGS sequence"/>
</dbReference>
<evidence type="ECO:0000313" key="10">
    <source>
        <dbReference type="Proteomes" id="UP000324611"/>
    </source>
</evidence>
<dbReference type="SUPFAM" id="SSF56235">
    <property type="entry name" value="N-terminal nucleophile aminohydrolases (Ntn hydrolases)"/>
    <property type="match status" value="1"/>
</dbReference>
<keyword evidence="3" id="KW-0068">Autocatalytic cleavage</keyword>
<keyword evidence="2" id="KW-0378">Hydrolase</keyword>
<keyword evidence="1" id="KW-0645">Protease</keyword>
<reference evidence="9 10" key="1">
    <citation type="submission" date="2019-09" db="EMBL/GenBank/DDBJ databases">
        <title>Chitinophaga ginsengihumi sp. nov., isolated from soil of ginseng rhizosphere.</title>
        <authorList>
            <person name="Lee J."/>
        </authorList>
    </citation>
    <scope>NUCLEOTIDE SEQUENCE [LARGE SCALE GENOMIC DNA]</scope>
    <source>
        <strain evidence="9 10">BN140078</strain>
    </source>
</reference>
<feature type="active site" description="Nucleophile" evidence="5">
    <location>
        <position position="215"/>
    </location>
</feature>
<dbReference type="FunFam" id="3.60.20.30:FF:000001">
    <property type="entry name" value="Isoaspartyl peptidase/L-asparaginase"/>
    <property type="match status" value="1"/>
</dbReference>
<dbReference type="CDD" id="cd04701">
    <property type="entry name" value="Asparaginase_2"/>
    <property type="match status" value="1"/>
</dbReference>
<feature type="binding site" evidence="6">
    <location>
        <begin position="243"/>
        <end position="246"/>
    </location>
    <ligand>
        <name>substrate</name>
    </ligand>
</feature>
<dbReference type="EMBL" id="VUOC01000002">
    <property type="protein sequence ID" value="KAA2243467.1"/>
    <property type="molecule type" value="Genomic_DNA"/>
</dbReference>
<name>A0A5B2VZB4_9BACT</name>
<dbReference type="Gene3D" id="3.60.20.30">
    <property type="entry name" value="(Glycosyl)asparaginase"/>
    <property type="match status" value="1"/>
</dbReference>
<feature type="chain" id="PRO_5022772990" description="Isoaspartyl peptidase" evidence="8">
    <location>
        <begin position="21"/>
        <end position="349"/>
    </location>
</feature>
<keyword evidence="8" id="KW-0732">Signal</keyword>
<feature type="site" description="Cleavage; by autolysis" evidence="7">
    <location>
        <begin position="214"/>
        <end position="215"/>
    </location>
</feature>